<proteinExistence type="predicted"/>
<dbReference type="RefSeq" id="WP_206295640.1">
    <property type="nucleotide sequence ID" value="NZ_CP063458.1"/>
</dbReference>
<dbReference type="Proteomes" id="UP000593765">
    <property type="component" value="Chromosome"/>
</dbReference>
<accession>A0A7M2X4J8</accession>
<reference evidence="1 2" key="1">
    <citation type="submission" date="2020-10" db="EMBL/GenBank/DDBJ databases">
        <title>Wide distribution of Phycisphaera-like planctomycetes from WD2101 soil group in peatlands and genome analysis of the first cultivated representative.</title>
        <authorList>
            <person name="Dedysh S.N."/>
            <person name="Beletsky A.V."/>
            <person name="Ivanova A."/>
            <person name="Kulichevskaya I.S."/>
            <person name="Suzina N.E."/>
            <person name="Philippov D.A."/>
            <person name="Rakitin A.L."/>
            <person name="Mardanov A.V."/>
            <person name="Ravin N.V."/>
        </authorList>
    </citation>
    <scope>NUCLEOTIDE SEQUENCE [LARGE SCALE GENOMIC DNA]</scope>
    <source>
        <strain evidence="1 2">M1803</strain>
    </source>
</reference>
<evidence type="ECO:0000313" key="1">
    <source>
        <dbReference type="EMBL" id="QOV92362.1"/>
    </source>
</evidence>
<organism evidence="1 2">
    <name type="scientific">Humisphaera borealis</name>
    <dbReference type="NCBI Taxonomy" id="2807512"/>
    <lineage>
        <taxon>Bacteria</taxon>
        <taxon>Pseudomonadati</taxon>
        <taxon>Planctomycetota</taxon>
        <taxon>Phycisphaerae</taxon>
        <taxon>Tepidisphaerales</taxon>
        <taxon>Tepidisphaeraceae</taxon>
        <taxon>Humisphaera</taxon>
    </lineage>
</organism>
<gene>
    <name evidence="1" type="ORF">IPV69_07605</name>
</gene>
<dbReference type="InterPro" id="IPR037079">
    <property type="entry name" value="AF2212/PG0164-like_sf"/>
</dbReference>
<keyword evidence="2" id="KW-1185">Reference proteome</keyword>
<dbReference type="Pfam" id="PF08922">
    <property type="entry name" value="DUF1905"/>
    <property type="match status" value="1"/>
</dbReference>
<dbReference type="EMBL" id="CP063458">
    <property type="protein sequence ID" value="QOV92362.1"/>
    <property type="molecule type" value="Genomic_DNA"/>
</dbReference>
<evidence type="ECO:0000313" key="2">
    <source>
        <dbReference type="Proteomes" id="UP000593765"/>
    </source>
</evidence>
<name>A0A7M2X4J8_9BACT</name>
<dbReference type="InterPro" id="IPR015018">
    <property type="entry name" value="DUF1905"/>
</dbReference>
<protein>
    <submittedName>
        <fullName evidence="1">DUF1905 domain-containing protein</fullName>
    </submittedName>
</protein>
<dbReference type="SUPFAM" id="SSF141694">
    <property type="entry name" value="AF2212/PG0164-like"/>
    <property type="match status" value="1"/>
</dbReference>
<dbReference type="Gene3D" id="2.40.30.100">
    <property type="entry name" value="AF2212/PG0164-like"/>
    <property type="match status" value="1"/>
</dbReference>
<dbReference type="AlphaFoldDB" id="A0A7M2X4J8"/>
<sequence>MTACEHFSRREPTWQTSVFPDKKRGAFLLPVKAAVRKAEHLIIGDRPLVTLIVCHAIGG</sequence>
<dbReference type="KEGG" id="hbs:IPV69_07605"/>